<gene>
    <name evidence="9" type="primary">phoY1</name>
    <name evidence="10" type="synonym">phoU</name>
    <name evidence="9" type="ORF">BN1232_01383</name>
    <name evidence="10" type="ORF">MJO58_06000</name>
</gene>
<dbReference type="AlphaFoldDB" id="A0A0E4CM50"/>
<comment type="similarity">
    <text evidence="2 7">Belongs to the PhoU family.</text>
</comment>
<evidence type="ECO:0000256" key="4">
    <source>
        <dbReference type="ARBA" id="ARBA00022448"/>
    </source>
</evidence>
<keyword evidence="12" id="KW-1185">Reference proteome</keyword>
<dbReference type="InterPro" id="IPR028366">
    <property type="entry name" value="PhoU"/>
</dbReference>
<keyword evidence="6 7" id="KW-0592">Phosphate transport</keyword>
<dbReference type="RefSeq" id="WP_090600686.1">
    <property type="nucleotide sequence ID" value="NZ_CP092423.2"/>
</dbReference>
<comment type="subunit">
    <text evidence="3 7">Homodimer.</text>
</comment>
<evidence type="ECO:0000313" key="10">
    <source>
        <dbReference type="EMBL" id="ULP43524.1"/>
    </source>
</evidence>
<dbReference type="NCBIfam" id="TIGR02135">
    <property type="entry name" value="phoU_full"/>
    <property type="match status" value="1"/>
</dbReference>
<dbReference type="Gene3D" id="1.20.58.220">
    <property type="entry name" value="Phosphate transport system protein phou homolog 2, domain 2"/>
    <property type="match status" value="1"/>
</dbReference>
<feature type="domain" description="PhoU" evidence="8">
    <location>
        <begin position="17"/>
        <end position="103"/>
    </location>
</feature>
<sequence length="221" mass="24242">MRTAYHRQLADLTMRLGEMCGLAGVAMKLATRALLEADNVAAEQVIGDHERIVALRAEVEREAFALLVLQQPVASELRAVFSSIQIIADVERMGALAVHIAKIARRDHPKHVLPAEVGEYFAAMAKVAIALGDSAKSALISGDPRQAGLLHDQDDAMDDLYRELFGVLLDREWQHGVSVGVETALLGRFYERFADHAVEIGRRVIFITSGVLPTEDEISAY</sequence>
<dbReference type="EMBL" id="CTEE01000001">
    <property type="protein sequence ID" value="CQD07755.1"/>
    <property type="molecule type" value="Genomic_DNA"/>
</dbReference>
<dbReference type="SUPFAM" id="SSF109755">
    <property type="entry name" value="PhoU-like"/>
    <property type="match status" value="1"/>
</dbReference>
<keyword evidence="5 7" id="KW-0963">Cytoplasm</keyword>
<evidence type="ECO:0000313" key="9">
    <source>
        <dbReference type="EMBL" id="CQD07755.1"/>
    </source>
</evidence>
<comment type="subcellular location">
    <subcellularLocation>
        <location evidence="1 7">Cytoplasm</location>
    </subcellularLocation>
</comment>
<dbReference type="GO" id="GO:0030643">
    <property type="term" value="P:intracellular phosphate ion homeostasis"/>
    <property type="evidence" value="ECO:0007669"/>
    <property type="project" value="InterPro"/>
</dbReference>
<evidence type="ECO:0000256" key="7">
    <source>
        <dbReference type="PIRNR" id="PIRNR003107"/>
    </source>
</evidence>
<dbReference type="Pfam" id="PF01895">
    <property type="entry name" value="PhoU"/>
    <property type="match status" value="2"/>
</dbReference>
<organism evidence="9 11">
    <name type="scientific">Mycobacterium lentiflavum</name>
    <dbReference type="NCBI Taxonomy" id="141349"/>
    <lineage>
        <taxon>Bacteria</taxon>
        <taxon>Bacillati</taxon>
        <taxon>Actinomycetota</taxon>
        <taxon>Actinomycetes</taxon>
        <taxon>Mycobacteriales</taxon>
        <taxon>Mycobacteriaceae</taxon>
        <taxon>Mycobacterium</taxon>
        <taxon>Mycobacterium simiae complex</taxon>
    </lineage>
</organism>
<dbReference type="Proteomes" id="UP001055171">
    <property type="component" value="Chromosome"/>
</dbReference>
<evidence type="ECO:0000313" key="11">
    <source>
        <dbReference type="Proteomes" id="UP000199251"/>
    </source>
</evidence>
<dbReference type="GO" id="GO:0045936">
    <property type="term" value="P:negative regulation of phosphate metabolic process"/>
    <property type="evidence" value="ECO:0007669"/>
    <property type="project" value="InterPro"/>
</dbReference>
<evidence type="ECO:0000259" key="8">
    <source>
        <dbReference type="Pfam" id="PF01895"/>
    </source>
</evidence>
<evidence type="ECO:0000256" key="6">
    <source>
        <dbReference type="ARBA" id="ARBA00022592"/>
    </source>
</evidence>
<dbReference type="FunFam" id="1.20.58.220:FF:000004">
    <property type="entry name" value="Phosphate-specific transport system accessory protein PhoU"/>
    <property type="match status" value="1"/>
</dbReference>
<keyword evidence="4 7" id="KW-0813">Transport</keyword>
<dbReference type="STRING" id="141349.BN1232_01383"/>
<accession>A0A0E4CM50</accession>
<dbReference type="InterPro" id="IPR026022">
    <property type="entry name" value="PhoU_dom"/>
</dbReference>
<reference evidence="9 11" key="1">
    <citation type="submission" date="2015-03" db="EMBL/GenBank/DDBJ databases">
        <authorList>
            <person name="Urmite Genomes"/>
        </authorList>
    </citation>
    <scope>NUCLEOTIDE SEQUENCE [LARGE SCALE GENOMIC DNA]</scope>
    <source>
        <strain evidence="9 11">CSUR P1491</strain>
    </source>
</reference>
<dbReference type="PIRSF" id="PIRSF003107">
    <property type="entry name" value="PhoU"/>
    <property type="match status" value="1"/>
</dbReference>
<evidence type="ECO:0000256" key="2">
    <source>
        <dbReference type="ARBA" id="ARBA00008107"/>
    </source>
</evidence>
<evidence type="ECO:0000313" key="12">
    <source>
        <dbReference type="Proteomes" id="UP001055171"/>
    </source>
</evidence>
<dbReference type="InterPro" id="IPR038078">
    <property type="entry name" value="PhoU-like_sf"/>
</dbReference>
<proteinExistence type="inferred from homology"/>
<dbReference type="PANTHER" id="PTHR42930:SF3">
    <property type="entry name" value="PHOSPHATE-SPECIFIC TRANSPORT SYSTEM ACCESSORY PROTEIN PHOU"/>
    <property type="match status" value="1"/>
</dbReference>
<evidence type="ECO:0000256" key="5">
    <source>
        <dbReference type="ARBA" id="ARBA00022490"/>
    </source>
</evidence>
<dbReference type="GO" id="GO:0006817">
    <property type="term" value="P:phosphate ion transport"/>
    <property type="evidence" value="ECO:0007669"/>
    <property type="project" value="UniProtKB-KW"/>
</dbReference>
<reference evidence="10" key="2">
    <citation type="submission" date="2022-08" db="EMBL/GenBank/DDBJ databases">
        <title>Complete genome sequence of 14 non-tuberculosis mycobacteria type-strains.</title>
        <authorList>
            <person name="Igarashi Y."/>
            <person name="Osugi A."/>
            <person name="Mitarai S."/>
        </authorList>
    </citation>
    <scope>NUCLEOTIDE SEQUENCE</scope>
    <source>
        <strain evidence="10">ATCC 51985</strain>
    </source>
</reference>
<dbReference type="OrthoDB" id="9814256at2"/>
<dbReference type="Proteomes" id="UP000199251">
    <property type="component" value="Unassembled WGS sequence"/>
</dbReference>
<protein>
    <recommendedName>
        <fullName evidence="7">Phosphate-specific transport system accessory protein PhoU</fullName>
    </recommendedName>
</protein>
<dbReference type="GO" id="GO:0005737">
    <property type="term" value="C:cytoplasm"/>
    <property type="evidence" value="ECO:0007669"/>
    <property type="project" value="UniProtKB-SubCell"/>
</dbReference>
<evidence type="ECO:0000256" key="1">
    <source>
        <dbReference type="ARBA" id="ARBA00004496"/>
    </source>
</evidence>
<evidence type="ECO:0000256" key="3">
    <source>
        <dbReference type="ARBA" id="ARBA00011738"/>
    </source>
</evidence>
<feature type="domain" description="PhoU" evidence="8">
    <location>
        <begin position="123"/>
        <end position="204"/>
    </location>
</feature>
<dbReference type="EMBL" id="CP092423">
    <property type="protein sequence ID" value="ULP43524.1"/>
    <property type="molecule type" value="Genomic_DNA"/>
</dbReference>
<name>A0A0E4CM50_MYCLN</name>
<dbReference type="PANTHER" id="PTHR42930">
    <property type="entry name" value="PHOSPHATE-SPECIFIC TRANSPORT SYSTEM ACCESSORY PROTEIN PHOU"/>
    <property type="match status" value="1"/>
</dbReference>
<comment type="function">
    <text evidence="7">Plays a role in the regulation of phosphate uptake.</text>
</comment>